<keyword evidence="10 12" id="KW-0539">Nucleus</keyword>
<dbReference type="InterPro" id="IPR015943">
    <property type="entry name" value="WD40/YVTN_repeat-like_dom_sf"/>
</dbReference>
<dbReference type="GO" id="GO:0031491">
    <property type="term" value="F:nucleosome binding"/>
    <property type="evidence" value="ECO:0007669"/>
    <property type="project" value="TreeGrafter"/>
</dbReference>
<dbReference type="Pfam" id="PF07569">
    <property type="entry name" value="Hira"/>
    <property type="match status" value="1"/>
</dbReference>
<evidence type="ECO:0000313" key="17">
    <source>
        <dbReference type="Proteomes" id="UP000275078"/>
    </source>
</evidence>
<dbReference type="InterPro" id="IPR036322">
    <property type="entry name" value="WD40_repeat_dom_sf"/>
</dbReference>
<dbReference type="AlphaFoldDB" id="A0A3N4IJT4"/>
<feature type="domain" description="CAF1B/HIR1 beta-propeller" evidence="15">
    <location>
        <begin position="36"/>
        <end position="381"/>
    </location>
</feature>
<feature type="repeat" description="WD" evidence="11">
    <location>
        <begin position="22"/>
        <end position="56"/>
    </location>
</feature>
<dbReference type="Pfam" id="PF09453">
    <property type="entry name" value="HIRA_B"/>
    <property type="match status" value="1"/>
</dbReference>
<feature type="region of interest" description="Disordered" evidence="13">
    <location>
        <begin position="925"/>
        <end position="951"/>
    </location>
</feature>
<comment type="function">
    <text evidence="1 12">Required for replication-independent chromatin assembly and for the periodic repression of histone gene transcription during the cell cycle.</text>
</comment>
<dbReference type="InterPro" id="IPR019015">
    <property type="entry name" value="HIRA_B_motif"/>
</dbReference>
<dbReference type="GO" id="GO:0006351">
    <property type="term" value="P:DNA-templated transcription"/>
    <property type="evidence" value="ECO:0007669"/>
    <property type="project" value="InterPro"/>
</dbReference>
<evidence type="ECO:0000256" key="2">
    <source>
        <dbReference type="ARBA" id="ARBA00004123"/>
    </source>
</evidence>
<dbReference type="FunFam" id="2.130.10.10:FF:000290">
    <property type="entry name" value="Protein HIR"/>
    <property type="match status" value="1"/>
</dbReference>
<dbReference type="GO" id="GO:0006338">
    <property type="term" value="P:chromatin remodeling"/>
    <property type="evidence" value="ECO:0007669"/>
    <property type="project" value="InterPro"/>
</dbReference>
<feature type="repeat" description="WD" evidence="11">
    <location>
        <begin position="134"/>
        <end position="165"/>
    </location>
</feature>
<evidence type="ECO:0000256" key="12">
    <source>
        <dbReference type="RuleBase" id="RU364014"/>
    </source>
</evidence>
<dbReference type="GO" id="GO:0005634">
    <property type="term" value="C:nucleus"/>
    <property type="evidence" value="ECO:0007669"/>
    <property type="project" value="UniProtKB-SubCell"/>
</dbReference>
<evidence type="ECO:0000259" key="15">
    <source>
        <dbReference type="Pfam" id="PF24105"/>
    </source>
</evidence>
<dbReference type="CDD" id="cd00200">
    <property type="entry name" value="WD40"/>
    <property type="match status" value="1"/>
</dbReference>
<feature type="domain" description="Protein HIRA-like C-terminal" evidence="14">
    <location>
        <begin position="702"/>
        <end position="923"/>
    </location>
</feature>
<evidence type="ECO:0000256" key="5">
    <source>
        <dbReference type="ARBA" id="ARBA00022574"/>
    </source>
</evidence>
<evidence type="ECO:0000256" key="1">
    <source>
        <dbReference type="ARBA" id="ARBA00002677"/>
    </source>
</evidence>
<name>A0A3N4IJT4_ASCIM</name>
<keyword evidence="6 12" id="KW-0677">Repeat</keyword>
<feature type="compositionally biased region" description="Basic and acidic residues" evidence="13">
    <location>
        <begin position="467"/>
        <end position="481"/>
    </location>
</feature>
<evidence type="ECO:0000256" key="6">
    <source>
        <dbReference type="ARBA" id="ARBA00022737"/>
    </source>
</evidence>
<keyword evidence="7 12" id="KW-0156">Chromatin regulator</keyword>
<evidence type="ECO:0000256" key="3">
    <source>
        <dbReference type="ARBA" id="ARBA00007306"/>
    </source>
</evidence>
<dbReference type="SMART" id="SM00320">
    <property type="entry name" value="WD40"/>
    <property type="match status" value="6"/>
</dbReference>
<dbReference type="Gene3D" id="2.130.10.10">
    <property type="entry name" value="YVTN repeat-like/Quinoprotein amine dehydrogenase"/>
    <property type="match status" value="2"/>
</dbReference>
<keyword evidence="5 11" id="KW-0853">WD repeat</keyword>
<comment type="subcellular location">
    <subcellularLocation>
        <location evidence="2 12">Nucleus</location>
    </subcellularLocation>
</comment>
<dbReference type="GO" id="GO:0000785">
    <property type="term" value="C:chromatin"/>
    <property type="evidence" value="ECO:0007669"/>
    <property type="project" value="TreeGrafter"/>
</dbReference>
<keyword evidence="8 12" id="KW-0805">Transcription regulation</keyword>
<dbReference type="STRING" id="1160509.A0A3N4IJT4"/>
<accession>A0A3N4IJT4</accession>
<evidence type="ECO:0000313" key="16">
    <source>
        <dbReference type="EMBL" id="RPA85707.1"/>
    </source>
</evidence>
<keyword evidence="4 12" id="KW-0678">Repressor</keyword>
<dbReference type="SUPFAM" id="SSF50978">
    <property type="entry name" value="WD40 repeat-like"/>
    <property type="match status" value="1"/>
</dbReference>
<feature type="region of interest" description="Disordered" evidence="13">
    <location>
        <begin position="553"/>
        <end position="583"/>
    </location>
</feature>
<dbReference type="GO" id="GO:0000417">
    <property type="term" value="C:HIR complex"/>
    <property type="evidence" value="ECO:0007669"/>
    <property type="project" value="TreeGrafter"/>
</dbReference>
<dbReference type="OrthoDB" id="1741719at2759"/>
<feature type="repeat" description="WD" evidence="11">
    <location>
        <begin position="176"/>
        <end position="207"/>
    </location>
</feature>
<evidence type="ECO:0000256" key="9">
    <source>
        <dbReference type="ARBA" id="ARBA00023163"/>
    </source>
</evidence>
<evidence type="ECO:0000256" key="10">
    <source>
        <dbReference type="ARBA" id="ARBA00023242"/>
    </source>
</evidence>
<evidence type="ECO:0000256" key="11">
    <source>
        <dbReference type="PROSITE-ProRule" id="PRU00221"/>
    </source>
</evidence>
<dbReference type="Pfam" id="PF24105">
    <property type="entry name" value="Beta-prop_CAF1B_HIR1"/>
    <property type="match status" value="1"/>
</dbReference>
<dbReference type="PROSITE" id="PS50082">
    <property type="entry name" value="WD_REPEATS_2"/>
    <property type="match status" value="4"/>
</dbReference>
<dbReference type="InterPro" id="IPR031120">
    <property type="entry name" value="HIR1-like"/>
</dbReference>
<evidence type="ECO:0000259" key="14">
    <source>
        <dbReference type="Pfam" id="PF07569"/>
    </source>
</evidence>
<dbReference type="InterPro" id="IPR055410">
    <property type="entry name" value="Beta-prop_CAF1B_HIR1"/>
</dbReference>
<dbReference type="EMBL" id="ML119652">
    <property type="protein sequence ID" value="RPA85707.1"/>
    <property type="molecule type" value="Genomic_DNA"/>
</dbReference>
<keyword evidence="17" id="KW-1185">Reference proteome</keyword>
<proteinExistence type="inferred from homology"/>
<dbReference type="InterPro" id="IPR011494">
    <property type="entry name" value="HIRA-like_C"/>
</dbReference>
<reference evidence="16 17" key="1">
    <citation type="journal article" date="2018" name="Nat. Ecol. Evol.">
        <title>Pezizomycetes genomes reveal the molecular basis of ectomycorrhizal truffle lifestyle.</title>
        <authorList>
            <person name="Murat C."/>
            <person name="Payen T."/>
            <person name="Noel B."/>
            <person name="Kuo A."/>
            <person name="Morin E."/>
            <person name="Chen J."/>
            <person name="Kohler A."/>
            <person name="Krizsan K."/>
            <person name="Balestrini R."/>
            <person name="Da Silva C."/>
            <person name="Montanini B."/>
            <person name="Hainaut M."/>
            <person name="Levati E."/>
            <person name="Barry K.W."/>
            <person name="Belfiori B."/>
            <person name="Cichocki N."/>
            <person name="Clum A."/>
            <person name="Dockter R.B."/>
            <person name="Fauchery L."/>
            <person name="Guy J."/>
            <person name="Iotti M."/>
            <person name="Le Tacon F."/>
            <person name="Lindquist E.A."/>
            <person name="Lipzen A."/>
            <person name="Malagnac F."/>
            <person name="Mello A."/>
            <person name="Molinier V."/>
            <person name="Miyauchi S."/>
            <person name="Poulain J."/>
            <person name="Riccioni C."/>
            <person name="Rubini A."/>
            <person name="Sitrit Y."/>
            <person name="Splivallo R."/>
            <person name="Traeger S."/>
            <person name="Wang M."/>
            <person name="Zifcakova L."/>
            <person name="Wipf D."/>
            <person name="Zambonelli A."/>
            <person name="Paolocci F."/>
            <person name="Nowrousian M."/>
            <person name="Ottonello S."/>
            <person name="Baldrian P."/>
            <person name="Spatafora J.W."/>
            <person name="Henrissat B."/>
            <person name="Nagy L.G."/>
            <person name="Aury J.M."/>
            <person name="Wincker P."/>
            <person name="Grigoriev I.V."/>
            <person name="Bonfante P."/>
            <person name="Martin F.M."/>
        </authorList>
    </citation>
    <scope>NUCLEOTIDE SEQUENCE [LARGE SCALE GENOMIC DNA]</scope>
    <source>
        <strain evidence="16 17">RN42</strain>
    </source>
</reference>
<dbReference type="GO" id="GO:0006355">
    <property type="term" value="P:regulation of DNA-templated transcription"/>
    <property type="evidence" value="ECO:0007669"/>
    <property type="project" value="InterPro"/>
</dbReference>
<evidence type="ECO:0000256" key="7">
    <source>
        <dbReference type="ARBA" id="ARBA00022853"/>
    </source>
</evidence>
<evidence type="ECO:0000256" key="13">
    <source>
        <dbReference type="SAM" id="MobiDB-lite"/>
    </source>
</evidence>
<gene>
    <name evidence="16" type="ORF">BJ508DRAFT_317182</name>
</gene>
<dbReference type="PANTHER" id="PTHR13831:SF0">
    <property type="entry name" value="PROTEIN HIRA"/>
    <property type="match status" value="1"/>
</dbReference>
<sequence>MHLLRPHWLTHQVKLTRDVSVVEGKESGVCSCHVSPDALRLATGGLDGTVRIWSTEAILKSSDPAAQKLPRQLCSLNNHTGSVSVVRFSGSGQFLASGSDDKVVLVYERDLSAGARPAFGDTQHTEHWRTTKRLVGHDNDVQDLGWSADSSILVSVGLDSKIVIWGGHTFEKLKVIDAHQSHIKGITFDPAGRYFATASDDRTIKIFRWSPPGPNATAQDQLNNFVLEQTISKPFEGSPLTTYFRRCSWSPDGSHIAAANATNGPVSSVAIITRGFWDSDINLIGHEGPVEVCAFSPRMFSKEPINVNNGKTNNYVTVIACAGQDKAVSIWNTSNPRPLLIAQMLATKVISDLAWAPDGHTLYATSLDGSITAMVFEEGDLGYIAPPEENQRVLAKYGYGRTKTTLPDGPTMLRLEEKAKQGEMKEAQDKMGELMGGVPAATASKDNVTTGPNVGAQWQAQANGDGPVKEDKPAEKEKDPPVLKQKITITKEGKKRVAPLLVSSGASQRSMLPSAQLVQQAAGASTAPTGVVLELSKPYDSLPKGGLQSLIAGNKRRAVEEPEETTEGGTRRKRPAISVIQGEISKETDGETPEFIRPAVVNPALAASQIRLAVPKLRTLLNKKLAADKEARQNDIEAELTFEAKNPASYTVKEPTKISVSKGAQVIWFDYLPRAVLLATGNEKFWAVASEDGSVHLYSPVGRRLSNPLVLEAQPCFLECKGWWLMCITAVGTAHSWNVKTLTAKHPPVSIGPILNLASTFRDDNHLTKGESIAEAGVTASGSIIITLTNGEGYTYSPLLCLWQKLSEPWWVVGSEFFSTQQHSSGSSKPLAGVVSHLERMTATQTIVHGRGAYLQQMLQTVDRKGGNRGFRAQVSVGHLENRLSAALAVGTGEELKTYLLMYARVLGNEGLVQKAEELCRDLMGGMDEDEGGEGGEEGDDEEETVGGGRWGEGKTICGLDKRELLKSVILVMGKYRELQRIVIPYAELLGFADDELELEEEGKMMIDSSGHDDGGAANGEDVI</sequence>
<protein>
    <recommendedName>
        <fullName evidence="12">Protein HIR</fullName>
    </recommendedName>
</protein>
<keyword evidence="9 12" id="KW-0804">Transcription</keyword>
<organism evidence="16 17">
    <name type="scientific">Ascobolus immersus RN42</name>
    <dbReference type="NCBI Taxonomy" id="1160509"/>
    <lineage>
        <taxon>Eukaryota</taxon>
        <taxon>Fungi</taxon>
        <taxon>Dikarya</taxon>
        <taxon>Ascomycota</taxon>
        <taxon>Pezizomycotina</taxon>
        <taxon>Pezizomycetes</taxon>
        <taxon>Pezizales</taxon>
        <taxon>Ascobolaceae</taxon>
        <taxon>Ascobolus</taxon>
    </lineage>
</organism>
<feature type="compositionally biased region" description="Polar residues" evidence="13">
    <location>
        <begin position="444"/>
        <end position="462"/>
    </location>
</feature>
<feature type="region of interest" description="Disordered" evidence="13">
    <location>
        <begin position="442"/>
        <end position="484"/>
    </location>
</feature>
<evidence type="ECO:0000256" key="4">
    <source>
        <dbReference type="ARBA" id="ARBA00022491"/>
    </source>
</evidence>
<dbReference type="InterPro" id="IPR001680">
    <property type="entry name" value="WD40_rpt"/>
</dbReference>
<feature type="compositionally biased region" description="Acidic residues" evidence="13">
    <location>
        <begin position="927"/>
        <end position="945"/>
    </location>
</feature>
<dbReference type="PANTHER" id="PTHR13831">
    <property type="entry name" value="MEMBER OF THE HIR1 FAMILY OF WD-REPEAT PROTEINS"/>
    <property type="match status" value="1"/>
</dbReference>
<evidence type="ECO:0000256" key="8">
    <source>
        <dbReference type="ARBA" id="ARBA00023015"/>
    </source>
</evidence>
<dbReference type="Proteomes" id="UP000275078">
    <property type="component" value="Unassembled WGS sequence"/>
</dbReference>
<dbReference type="PROSITE" id="PS50294">
    <property type="entry name" value="WD_REPEATS_REGION"/>
    <property type="match status" value="4"/>
</dbReference>
<feature type="repeat" description="WD" evidence="11">
    <location>
        <begin position="76"/>
        <end position="108"/>
    </location>
</feature>
<comment type="similarity">
    <text evidence="3 12">Belongs to the WD repeat HIR1 family.</text>
</comment>